<sequence>DDQGNMSLLSNFASATTLTTAPTDTTPPSAITDLEATTGTPPTKKVILSWTAKGDDGTDGIASKYIIKQSTSEITAANFDSATTVHNNLHCKPNDESESFTVSRLTSNTRYYFAIKIQDEVPNTSDISNVVNIATANLLPTVTNISPTTGDNGGAITLTITGTNFISSGTTVMRLISDDNTFHLTNVTYVNATQQLTAVVPIGAPTGTYKARVINNNGRSALSSATYIVTAAPTPPPVVTTISVRDLDIMLLMVASK</sequence>
<evidence type="ECO:0000313" key="2">
    <source>
        <dbReference type="EMBL" id="GAI28612.1"/>
    </source>
</evidence>
<comment type="caution">
    <text evidence="2">The sequence shown here is derived from an EMBL/GenBank/DDBJ whole genome shotgun (WGS) entry which is preliminary data.</text>
</comment>
<dbReference type="SUPFAM" id="SSF81296">
    <property type="entry name" value="E set domains"/>
    <property type="match status" value="1"/>
</dbReference>
<dbReference type="EMBL" id="BARV01023191">
    <property type="protein sequence ID" value="GAI28612.1"/>
    <property type="molecule type" value="Genomic_DNA"/>
</dbReference>
<protein>
    <recommendedName>
        <fullName evidence="1">IPT/TIG domain-containing protein</fullName>
    </recommendedName>
</protein>
<feature type="domain" description="IPT/TIG" evidence="1">
    <location>
        <begin position="140"/>
        <end position="225"/>
    </location>
</feature>
<reference evidence="2" key="1">
    <citation type="journal article" date="2014" name="Front. Microbiol.">
        <title>High frequency of phylogenetically diverse reductive dehalogenase-homologous genes in deep subseafloor sedimentary metagenomes.</title>
        <authorList>
            <person name="Kawai M."/>
            <person name="Futagami T."/>
            <person name="Toyoda A."/>
            <person name="Takaki Y."/>
            <person name="Nishi S."/>
            <person name="Hori S."/>
            <person name="Arai W."/>
            <person name="Tsubouchi T."/>
            <person name="Morono Y."/>
            <person name="Uchiyama I."/>
            <person name="Ito T."/>
            <person name="Fujiyama A."/>
            <person name="Inagaki F."/>
            <person name="Takami H."/>
        </authorList>
    </citation>
    <scope>NUCLEOTIDE SEQUENCE</scope>
    <source>
        <strain evidence="2">Expedition CK06-06</strain>
    </source>
</reference>
<evidence type="ECO:0000259" key="1">
    <source>
        <dbReference type="Pfam" id="PF01833"/>
    </source>
</evidence>
<dbReference type="InterPro" id="IPR013783">
    <property type="entry name" value="Ig-like_fold"/>
</dbReference>
<dbReference type="AlphaFoldDB" id="X1MAF8"/>
<dbReference type="SUPFAM" id="SSF49265">
    <property type="entry name" value="Fibronectin type III"/>
    <property type="match status" value="1"/>
</dbReference>
<feature type="non-terminal residue" evidence="2">
    <location>
        <position position="1"/>
    </location>
</feature>
<proteinExistence type="predicted"/>
<gene>
    <name evidence="2" type="ORF">S06H3_38091</name>
</gene>
<dbReference type="Pfam" id="PF01833">
    <property type="entry name" value="TIG"/>
    <property type="match status" value="1"/>
</dbReference>
<accession>X1MAF8</accession>
<organism evidence="2">
    <name type="scientific">marine sediment metagenome</name>
    <dbReference type="NCBI Taxonomy" id="412755"/>
    <lineage>
        <taxon>unclassified sequences</taxon>
        <taxon>metagenomes</taxon>
        <taxon>ecological metagenomes</taxon>
    </lineage>
</organism>
<dbReference type="InterPro" id="IPR002909">
    <property type="entry name" value="IPT_dom"/>
</dbReference>
<name>X1MAF8_9ZZZZ</name>
<dbReference type="Gene3D" id="2.60.40.10">
    <property type="entry name" value="Immunoglobulins"/>
    <property type="match status" value="2"/>
</dbReference>
<dbReference type="InterPro" id="IPR014756">
    <property type="entry name" value="Ig_E-set"/>
</dbReference>
<dbReference type="InterPro" id="IPR036116">
    <property type="entry name" value="FN3_sf"/>
</dbReference>